<dbReference type="EMBL" id="BOQL01000084">
    <property type="protein sequence ID" value="GIM79692.1"/>
    <property type="molecule type" value="Genomic_DNA"/>
</dbReference>
<gene>
    <name evidence="5" type="ORF">Aau02nite_86970</name>
</gene>
<comment type="subcellular location">
    <subcellularLocation>
        <location evidence="1">Secreted</location>
    </subcellularLocation>
</comment>
<evidence type="ECO:0000256" key="2">
    <source>
        <dbReference type="ARBA" id="ARBA00022525"/>
    </source>
</evidence>
<name>A0A919VXT0_9ACTN</name>
<evidence type="ECO:0000256" key="4">
    <source>
        <dbReference type="SAM" id="MobiDB-lite"/>
    </source>
</evidence>
<dbReference type="CDD" id="cd09819">
    <property type="entry name" value="An_peroxidase_bacterial_1"/>
    <property type="match status" value="1"/>
</dbReference>
<dbReference type="PANTHER" id="PTHR11475">
    <property type="entry name" value="OXIDASE/PEROXIDASE"/>
    <property type="match status" value="1"/>
</dbReference>
<dbReference type="GO" id="GO:0005576">
    <property type="term" value="C:extracellular region"/>
    <property type="evidence" value="ECO:0007669"/>
    <property type="project" value="UniProtKB-SubCell"/>
</dbReference>
<dbReference type="InterPro" id="IPR010255">
    <property type="entry name" value="Haem_peroxidase_sf"/>
</dbReference>
<feature type="region of interest" description="Disordered" evidence="4">
    <location>
        <begin position="1"/>
        <end position="22"/>
    </location>
</feature>
<keyword evidence="6" id="KW-1185">Reference proteome</keyword>
<keyword evidence="3" id="KW-0325">Glycoprotein</keyword>
<keyword evidence="2" id="KW-0964">Secreted</keyword>
<dbReference type="GO" id="GO:0004601">
    <property type="term" value="F:peroxidase activity"/>
    <property type="evidence" value="ECO:0007669"/>
    <property type="project" value="InterPro"/>
</dbReference>
<dbReference type="PANTHER" id="PTHR11475:SF4">
    <property type="entry name" value="CHORION PEROXIDASE"/>
    <property type="match status" value="1"/>
</dbReference>
<dbReference type="Pfam" id="PF03098">
    <property type="entry name" value="An_peroxidase"/>
    <property type="match status" value="1"/>
</dbReference>
<evidence type="ECO:0000313" key="5">
    <source>
        <dbReference type="EMBL" id="GIM79692.1"/>
    </source>
</evidence>
<dbReference type="SUPFAM" id="SSF48113">
    <property type="entry name" value="Heme-dependent peroxidases"/>
    <property type="match status" value="1"/>
</dbReference>
<evidence type="ECO:0000256" key="3">
    <source>
        <dbReference type="ARBA" id="ARBA00023180"/>
    </source>
</evidence>
<evidence type="ECO:0000313" key="6">
    <source>
        <dbReference type="Proteomes" id="UP000681340"/>
    </source>
</evidence>
<evidence type="ECO:0000256" key="1">
    <source>
        <dbReference type="ARBA" id="ARBA00004613"/>
    </source>
</evidence>
<dbReference type="InterPro" id="IPR019791">
    <property type="entry name" value="Haem_peroxidase_animal"/>
</dbReference>
<dbReference type="Gene3D" id="1.10.640.10">
    <property type="entry name" value="Haem peroxidase domain superfamily, animal type"/>
    <property type="match status" value="1"/>
</dbReference>
<dbReference type="GO" id="GO:0020037">
    <property type="term" value="F:heme binding"/>
    <property type="evidence" value="ECO:0007669"/>
    <property type="project" value="InterPro"/>
</dbReference>
<accession>A0A919VXT0</accession>
<dbReference type="InterPro" id="IPR037120">
    <property type="entry name" value="Haem_peroxidase_sf_animal"/>
</dbReference>
<dbReference type="Proteomes" id="UP000681340">
    <property type="component" value="Unassembled WGS sequence"/>
</dbReference>
<comment type="caution">
    <text evidence="5">The sequence shown here is derived from an EMBL/GenBank/DDBJ whole genome shotgun (WGS) entry which is preliminary data.</text>
</comment>
<organism evidence="5 6">
    <name type="scientific">Actinoplanes auranticolor</name>
    <dbReference type="NCBI Taxonomy" id="47988"/>
    <lineage>
        <taxon>Bacteria</taxon>
        <taxon>Bacillati</taxon>
        <taxon>Actinomycetota</taxon>
        <taxon>Actinomycetes</taxon>
        <taxon>Micromonosporales</taxon>
        <taxon>Micromonosporaceae</taxon>
        <taxon>Actinoplanes</taxon>
    </lineage>
</organism>
<dbReference type="GO" id="GO:0006979">
    <property type="term" value="P:response to oxidative stress"/>
    <property type="evidence" value="ECO:0007669"/>
    <property type="project" value="InterPro"/>
</dbReference>
<reference evidence="5" key="1">
    <citation type="submission" date="2021-03" db="EMBL/GenBank/DDBJ databases">
        <title>Whole genome shotgun sequence of Actinoplanes auranticolor NBRC 12245.</title>
        <authorList>
            <person name="Komaki H."/>
            <person name="Tamura T."/>
        </authorList>
    </citation>
    <scope>NUCLEOTIDE SEQUENCE</scope>
    <source>
        <strain evidence="5">NBRC 12245</strain>
    </source>
</reference>
<proteinExistence type="predicted"/>
<dbReference type="AlphaFoldDB" id="A0A919VXT0"/>
<sequence length="531" mass="57651">MMASNNDAYPTDEKEPSGCPAGRTGVARRTVLGGATGVVAASICEVALPAEAGAAQAAGQTAPTVERAARWTHAAGVQRGTDIAVRAGRAKEGRFGVMFKDANGFAPPDELLKSLAAQMGEPAGPNPFDLDNPRIPAGFTFLGQFIDHDMTLDRTPIPEQQVDPLALTNFDTPQFDLGSLYGRGPERDPDLYQAGGTGRMRVVRTAEGVEDLPRRADGTAFVGDGRNDENLIISQLHLLFAKFHNRCLDTGLARNLAEAQRLTRWHFQWIIVHDFLERVVGADVVNRFLGVRGRVSREFYKPKNPNRPMMPIEYSVAGYRFGHSMIRATYLMNARSTPPVIAPIFGAEGADLRGSRPLPARLEIDWRHFFAVPGQPDAPRNQARRIDAKLSRPLFDLPPTVVADAMTSLAERNLIRGKRLGLPAGQDVAARMGVAALSNTQLGLPDPNNPGWQGKAPLWFYLLRESELQANGERLGAVGGRIVAEVILGILDTDKASYLHAKPGFVPVAPIAATRGQFRMGDFIKFAQALS</sequence>
<protein>
    <submittedName>
        <fullName evidence="5">Myeloperoxidase</fullName>
    </submittedName>
</protein>